<dbReference type="Gene3D" id="1.20.120.1630">
    <property type="match status" value="1"/>
</dbReference>
<dbReference type="EMBL" id="VIVK01000001">
    <property type="protein sequence ID" value="TWD81379.1"/>
    <property type="molecule type" value="Genomic_DNA"/>
</dbReference>
<organism evidence="6 7">
    <name type="scientific">Kribbella amoyensis</name>
    <dbReference type="NCBI Taxonomy" id="996641"/>
    <lineage>
        <taxon>Bacteria</taxon>
        <taxon>Bacillati</taxon>
        <taxon>Actinomycetota</taxon>
        <taxon>Actinomycetes</taxon>
        <taxon>Propionibacteriales</taxon>
        <taxon>Kribbellaceae</taxon>
        <taxon>Kribbella</taxon>
    </lineage>
</organism>
<feature type="transmembrane region" description="Helical" evidence="5">
    <location>
        <begin position="81"/>
        <end position="101"/>
    </location>
</feature>
<dbReference type="AlphaFoldDB" id="A0A561BRA4"/>
<gene>
    <name evidence="6" type="ORF">FB561_2492</name>
</gene>
<keyword evidence="6" id="KW-0808">Transferase</keyword>
<keyword evidence="7" id="KW-1185">Reference proteome</keyword>
<keyword evidence="2 5" id="KW-0812">Transmembrane</keyword>
<evidence type="ECO:0000313" key="6">
    <source>
        <dbReference type="EMBL" id="TWD81379.1"/>
    </source>
</evidence>
<dbReference type="PANTHER" id="PTHR43847:SF1">
    <property type="entry name" value="BLL3993 PROTEIN"/>
    <property type="match status" value="1"/>
</dbReference>
<keyword evidence="4 5" id="KW-0472">Membrane</keyword>
<dbReference type="InterPro" id="IPR007318">
    <property type="entry name" value="Phopholipid_MeTrfase"/>
</dbReference>
<dbReference type="GO" id="GO:0012505">
    <property type="term" value="C:endomembrane system"/>
    <property type="evidence" value="ECO:0007669"/>
    <property type="project" value="UniProtKB-SubCell"/>
</dbReference>
<evidence type="ECO:0000256" key="5">
    <source>
        <dbReference type="SAM" id="Phobius"/>
    </source>
</evidence>
<dbReference type="PANTHER" id="PTHR43847">
    <property type="entry name" value="BLL3993 PROTEIN"/>
    <property type="match status" value="1"/>
</dbReference>
<dbReference type="GO" id="GO:0008168">
    <property type="term" value="F:methyltransferase activity"/>
    <property type="evidence" value="ECO:0007669"/>
    <property type="project" value="UniProtKB-KW"/>
</dbReference>
<dbReference type="RefSeq" id="WP_145806180.1">
    <property type="nucleotide sequence ID" value="NZ_VIVK01000001.1"/>
</dbReference>
<reference evidence="6 7" key="1">
    <citation type="submission" date="2019-06" db="EMBL/GenBank/DDBJ databases">
        <title>Sequencing the genomes of 1000 actinobacteria strains.</title>
        <authorList>
            <person name="Klenk H.-P."/>
        </authorList>
    </citation>
    <scope>NUCLEOTIDE SEQUENCE [LARGE SCALE GENOMIC DNA]</scope>
    <source>
        <strain evidence="6 7">DSM 24683</strain>
    </source>
</reference>
<keyword evidence="6" id="KW-0489">Methyltransferase</keyword>
<comment type="caution">
    <text evidence="6">The sequence shown here is derived from an EMBL/GenBank/DDBJ whole genome shotgun (WGS) entry which is preliminary data.</text>
</comment>
<dbReference type="Pfam" id="PF04191">
    <property type="entry name" value="PEMT"/>
    <property type="match status" value="1"/>
</dbReference>
<feature type="transmembrane region" description="Helical" evidence="5">
    <location>
        <begin position="43"/>
        <end position="69"/>
    </location>
</feature>
<proteinExistence type="predicted"/>
<dbReference type="Proteomes" id="UP000318380">
    <property type="component" value="Unassembled WGS sequence"/>
</dbReference>
<evidence type="ECO:0000256" key="4">
    <source>
        <dbReference type="ARBA" id="ARBA00023136"/>
    </source>
</evidence>
<protein>
    <submittedName>
        <fullName evidence="6">Protein-S-isoprenylcysteine O-methyltransferase Ste14</fullName>
    </submittedName>
</protein>
<accession>A0A561BRA4</accession>
<keyword evidence="3 5" id="KW-1133">Transmembrane helix</keyword>
<evidence type="ECO:0000256" key="1">
    <source>
        <dbReference type="ARBA" id="ARBA00004127"/>
    </source>
</evidence>
<name>A0A561BRA4_9ACTN</name>
<evidence type="ECO:0000256" key="2">
    <source>
        <dbReference type="ARBA" id="ARBA00022692"/>
    </source>
</evidence>
<dbReference type="InterPro" id="IPR052527">
    <property type="entry name" value="Metal_cation-efflux_comp"/>
</dbReference>
<evidence type="ECO:0000256" key="3">
    <source>
        <dbReference type="ARBA" id="ARBA00022989"/>
    </source>
</evidence>
<evidence type="ECO:0000313" key="7">
    <source>
        <dbReference type="Proteomes" id="UP000318380"/>
    </source>
</evidence>
<comment type="subcellular location">
    <subcellularLocation>
        <location evidence="1">Endomembrane system</location>
        <topology evidence="1">Multi-pass membrane protein</topology>
    </subcellularLocation>
</comment>
<sequence length="207" mass="21807">MAAVTALVLYVVWFAVAFGIRSVVHRRRTGDAGFRGLSGRPGSAAWWAGVLFAAAIVIGLLVPIAALLGLESIHDGRALQLAGLGIAVAGMVATVVAQAAMGRSWRVGVDAGERTELVTGGAFRWARNPVFSAMILTAVGLTLMVPNVLGLAGLTGLLVAIELQVRVVEEPYLLKAHPESYPAYAARTGRFLPRVGRLRRTSSLVPE</sequence>
<dbReference type="GO" id="GO:0032259">
    <property type="term" value="P:methylation"/>
    <property type="evidence" value="ECO:0007669"/>
    <property type="project" value="UniProtKB-KW"/>
</dbReference>
<feature type="transmembrane region" description="Helical" evidence="5">
    <location>
        <begin position="133"/>
        <end position="161"/>
    </location>
</feature>
<dbReference type="OrthoDB" id="941586at2"/>